<protein>
    <submittedName>
        <fullName evidence="2">Enhanced entry protein EnhC</fullName>
    </submittedName>
</protein>
<dbReference type="AlphaFoldDB" id="A0A0W0XHX8"/>
<accession>A0A0W0XHX8</accession>
<dbReference type="SUPFAM" id="SSF81901">
    <property type="entry name" value="HCP-like"/>
    <property type="match status" value="6"/>
</dbReference>
<dbReference type="EMBL" id="LNYP01000005">
    <property type="protein sequence ID" value="KTD44036.1"/>
    <property type="molecule type" value="Genomic_DNA"/>
</dbReference>
<sequence length="1202" mass="134272">MKSLMPWFCLVAATGAAFANDDLEAYRQGHYMQAATKLGDASGKDPVVDYYMGRMRLYGYGQLKNNTLALRHFNQSAEKGFLPAQKIMANYALLEEKNPEQALYWFKKAADAGDTQAQMYCAAAYLYGFGVKKNPGMATKYYIAAAKNGNSIAQYELAEHFLTSRNAKNKSLGLIWLNKAVEQGNPKAQLKLGQLYAAGNQVPRNLDKAKELIELAIAQDYLPALLEMGELARQQKNLTLAKEWYGKAADKNYIPAQIALANLYLQADSPVHDPRQGFLWMLKAAQNHSSAAQLALAKLYEEGNVVPKDDNLAQEWKEEAKESEKETSMNAKKLAAEWLSNGKASTFTASGYRLGGIFSAWHNPDALKENNYNQSPQMISVDRNVLYKPDFTMTEPNEIFISEYYDALANSLGRLDYSDIVFPRYPVNLPKQSELIGAYVPNSPAIILTDEPASYAVNEMDEAFDVMNFLLPTSDKDKNDSNKSLFERLYGEAILGNPDAQFILGQMYENGVEVKQDVQEAIKYYRLATDQKDLRAEYNLGLLYLEGKKTTADYQQGLSLMRDAAFKGNAPAQYVLARLNEQGFKDSNGNEVIKPDWDEATAMYYLASSNDYGPAQFRLAEILVREKQKDLSVAAKVKKNQLIKSLYQDAVLQGIQQAALPLAFFNAMDTDANKQAQAFEVAKLEAAKGNGQAALLLGILYDRGIGTTANPADAIYWYQQASNDPVSAFILGTYYSQGKNINQDMEKGKALLQQSADAGFPYANLNLAVLKQQHGEEFLSELDTARALGNSKAGLLLADYYLSLADDETKMKQARDIYQHFANNGDKLAQLKLAFMYEQGLGGAVDIISAKDWYSKAAEQGQPVAQYLLGRLHQLGKLNQYPDYAEAKKWYEGAQTSYPPAAVALGFIYDTVEDDYQQASQKYELASLQDDPVAQFDLGLIYEKGKGRPVDFEKAKELYLQAANHGHTQAMVQLAGLYFNGAIGPRDEQQALHWYKKAAEAGDHEALYQLGLLSETGVATKLDFADAVNYYQQSSAKDNTKATLALARMYQYGLGIEKNNQQAIELYKKLASLNNPYAQYQLATFYYEGTAGERLPEQGKQLLLRAEKNGSQQARKVLQWLDAQSQERSSYIEPIAFDQTISIPAQPADLMYLDALNEWNRGDEELSRMILNRIMTQFPHYIPAKRAYEQLSQQKTSSIFKA</sequence>
<dbReference type="InterPro" id="IPR006597">
    <property type="entry name" value="Sel1-like"/>
</dbReference>
<feature type="chain" id="PRO_5006916561" evidence="1">
    <location>
        <begin position="20"/>
        <end position="1202"/>
    </location>
</feature>
<dbReference type="RefSeq" id="WP_025385199.1">
    <property type="nucleotide sequence ID" value="NZ_LCUA01000041.1"/>
</dbReference>
<gene>
    <name evidence="2" type="primary">enhC</name>
    <name evidence="2" type="ORF">Loak_0296</name>
</gene>
<organism evidence="2 3">
    <name type="scientific">Legionella oakridgensis</name>
    <dbReference type="NCBI Taxonomy" id="29423"/>
    <lineage>
        <taxon>Bacteria</taxon>
        <taxon>Pseudomonadati</taxon>
        <taxon>Pseudomonadota</taxon>
        <taxon>Gammaproteobacteria</taxon>
        <taxon>Legionellales</taxon>
        <taxon>Legionellaceae</taxon>
        <taxon>Legionella</taxon>
    </lineage>
</organism>
<keyword evidence="1" id="KW-0732">Signal</keyword>
<proteinExistence type="predicted"/>
<name>A0A0W0XHX8_9GAMM</name>
<dbReference type="InterPro" id="IPR050767">
    <property type="entry name" value="Sel1_AlgK"/>
</dbReference>
<evidence type="ECO:0000313" key="2">
    <source>
        <dbReference type="EMBL" id="KTD44036.1"/>
    </source>
</evidence>
<dbReference type="Gene3D" id="1.25.40.10">
    <property type="entry name" value="Tetratricopeptide repeat domain"/>
    <property type="match status" value="5"/>
</dbReference>
<dbReference type="PATRIC" id="fig|29423.5.peg.307"/>
<dbReference type="Pfam" id="PF08238">
    <property type="entry name" value="Sel1"/>
    <property type="match status" value="19"/>
</dbReference>
<dbReference type="PANTHER" id="PTHR11102">
    <property type="entry name" value="SEL-1-LIKE PROTEIN"/>
    <property type="match status" value="1"/>
</dbReference>
<dbReference type="SMART" id="SM00671">
    <property type="entry name" value="SEL1"/>
    <property type="match status" value="21"/>
</dbReference>
<dbReference type="PANTHER" id="PTHR11102:SF160">
    <property type="entry name" value="ERAD-ASSOCIATED E3 UBIQUITIN-PROTEIN LIGASE COMPONENT HRD3"/>
    <property type="match status" value="1"/>
</dbReference>
<dbReference type="InterPro" id="IPR011990">
    <property type="entry name" value="TPR-like_helical_dom_sf"/>
</dbReference>
<feature type="signal peptide" evidence="1">
    <location>
        <begin position="1"/>
        <end position="19"/>
    </location>
</feature>
<reference evidence="2 3" key="1">
    <citation type="submission" date="2015-11" db="EMBL/GenBank/DDBJ databases">
        <title>Genomic analysis of 38 Legionella species identifies large and diverse effector repertoires.</title>
        <authorList>
            <person name="Burstein D."/>
            <person name="Amaro F."/>
            <person name="Zusman T."/>
            <person name="Lifshitz Z."/>
            <person name="Cohen O."/>
            <person name="Gilbert J.A."/>
            <person name="Pupko T."/>
            <person name="Shuman H.A."/>
            <person name="Segal G."/>
        </authorList>
    </citation>
    <scope>NUCLEOTIDE SEQUENCE [LARGE SCALE GENOMIC DNA]</scope>
    <source>
        <strain evidence="2 3">Oak Ridge-10</strain>
    </source>
</reference>
<dbReference type="Proteomes" id="UP000054858">
    <property type="component" value="Unassembled WGS sequence"/>
</dbReference>
<evidence type="ECO:0000313" key="3">
    <source>
        <dbReference type="Proteomes" id="UP000054858"/>
    </source>
</evidence>
<evidence type="ECO:0000256" key="1">
    <source>
        <dbReference type="SAM" id="SignalP"/>
    </source>
</evidence>
<comment type="caution">
    <text evidence="2">The sequence shown here is derived from an EMBL/GenBank/DDBJ whole genome shotgun (WGS) entry which is preliminary data.</text>
</comment>